<dbReference type="EMBL" id="CP099421">
    <property type="protein sequence ID" value="USW52652.1"/>
    <property type="molecule type" value="Genomic_DNA"/>
</dbReference>
<reference evidence="2" key="1">
    <citation type="submission" date="2022-06" db="EMBL/GenBank/DDBJ databases">
        <title>Complete genome sequences of two strains of the flax pathogen Septoria linicola.</title>
        <authorList>
            <person name="Lapalu N."/>
            <person name="Simon A."/>
            <person name="Demenou B."/>
            <person name="Paumier D."/>
            <person name="Guillot M.-P."/>
            <person name="Gout L."/>
            <person name="Valade R."/>
        </authorList>
    </citation>
    <scope>NUCLEOTIDE SEQUENCE</scope>
    <source>
        <strain evidence="2">SE15195</strain>
    </source>
</reference>
<proteinExistence type="predicted"/>
<feature type="region of interest" description="Disordered" evidence="1">
    <location>
        <begin position="109"/>
        <end position="138"/>
    </location>
</feature>
<protein>
    <submittedName>
        <fullName evidence="2">Uncharacterized protein</fullName>
    </submittedName>
</protein>
<evidence type="ECO:0000313" key="3">
    <source>
        <dbReference type="Proteomes" id="UP001056384"/>
    </source>
</evidence>
<dbReference type="Proteomes" id="UP001056384">
    <property type="component" value="Chromosome 4"/>
</dbReference>
<keyword evidence="3" id="KW-1185">Reference proteome</keyword>
<sequence>MGLPGGITKDTSARKNMTPLAPHDAALQAYMQSFIQSIEQDFTAQWYSRQAEHGRDVEALRAYFNVHYNKARSELEKKYSADQEQLSSKGSAKVLELRTDFAQDALAATARHQSNASTGESNGVAERSDPDATADATATSANAGAALARASALSIKQEDTVDSNVHRLPKVASLATPTDLPPIQPEHVNCQENRPDIIESDKSKVWWTKYPATPMTSPQQLALGEKLVTLKRSHLLDAAAAKHSATLTTLGQELKEGQYVSLQDFAKTFCMSLNKAVENDDENLALTKAA</sequence>
<name>A0A9Q9EJX6_9PEZI</name>
<gene>
    <name evidence="2" type="ORF">Slin15195_G059710</name>
</gene>
<evidence type="ECO:0000313" key="2">
    <source>
        <dbReference type="EMBL" id="USW52652.1"/>
    </source>
</evidence>
<evidence type="ECO:0000256" key="1">
    <source>
        <dbReference type="SAM" id="MobiDB-lite"/>
    </source>
</evidence>
<dbReference type="AlphaFoldDB" id="A0A9Q9EJX6"/>
<dbReference type="OrthoDB" id="3647068at2759"/>
<accession>A0A9Q9EJX6</accession>
<organism evidence="2 3">
    <name type="scientific">Septoria linicola</name>
    <dbReference type="NCBI Taxonomy" id="215465"/>
    <lineage>
        <taxon>Eukaryota</taxon>
        <taxon>Fungi</taxon>
        <taxon>Dikarya</taxon>
        <taxon>Ascomycota</taxon>
        <taxon>Pezizomycotina</taxon>
        <taxon>Dothideomycetes</taxon>
        <taxon>Dothideomycetidae</taxon>
        <taxon>Mycosphaerellales</taxon>
        <taxon>Mycosphaerellaceae</taxon>
        <taxon>Septoria</taxon>
    </lineage>
</organism>
<feature type="compositionally biased region" description="Polar residues" evidence="1">
    <location>
        <begin position="111"/>
        <end position="121"/>
    </location>
</feature>